<gene>
    <name evidence="1" type="ORF">DFR28_1116</name>
</gene>
<protein>
    <submittedName>
        <fullName evidence="1">Uncharacterized protein</fullName>
    </submittedName>
</protein>
<name>A0A395JES1_9GAMM</name>
<dbReference type="RefSeq" id="WP_147251070.1">
    <property type="nucleotide sequence ID" value="NZ_QNRT01000011.1"/>
</dbReference>
<comment type="caution">
    <text evidence="1">The sequence shown here is derived from an EMBL/GenBank/DDBJ whole genome shotgun (WGS) entry which is preliminary data.</text>
</comment>
<dbReference type="AlphaFoldDB" id="A0A395JES1"/>
<evidence type="ECO:0000313" key="1">
    <source>
        <dbReference type="EMBL" id="RBP47032.1"/>
    </source>
</evidence>
<accession>A0A395JES1</accession>
<dbReference type="InParanoid" id="A0A395JES1"/>
<reference evidence="1 2" key="1">
    <citation type="submission" date="2018-06" db="EMBL/GenBank/DDBJ databases">
        <title>Genomic Encyclopedia of Type Strains, Phase IV (KMG-IV): sequencing the most valuable type-strain genomes for metagenomic binning, comparative biology and taxonomic classification.</title>
        <authorList>
            <person name="Goeker M."/>
        </authorList>
    </citation>
    <scope>NUCLEOTIDE SEQUENCE [LARGE SCALE GENOMIC DNA]</scope>
    <source>
        <strain evidence="1 2">DSM 24032</strain>
    </source>
</reference>
<sequence length="127" mass="14681">MLILELKKAMDTKFEKLDFVYDEATNSISIPPKIPDIGDIVIIDDGDELLTHVGRFTHSHFGCYEDGFTDSERTAWTVRNLMKFLDDLFSDKIVMWGEAESFGGFHYLEYHTEHDKKGWLWSGELGN</sequence>
<proteinExistence type="predicted"/>
<dbReference type="Proteomes" id="UP000253083">
    <property type="component" value="Unassembled WGS sequence"/>
</dbReference>
<dbReference type="OrthoDB" id="7059422at2"/>
<organism evidence="1 2">
    <name type="scientific">Arenicella xantha</name>
    <dbReference type="NCBI Taxonomy" id="644221"/>
    <lineage>
        <taxon>Bacteria</taxon>
        <taxon>Pseudomonadati</taxon>
        <taxon>Pseudomonadota</taxon>
        <taxon>Gammaproteobacteria</taxon>
        <taxon>Arenicellales</taxon>
        <taxon>Arenicellaceae</taxon>
        <taxon>Arenicella</taxon>
    </lineage>
</organism>
<dbReference type="EMBL" id="QNRT01000011">
    <property type="protein sequence ID" value="RBP47032.1"/>
    <property type="molecule type" value="Genomic_DNA"/>
</dbReference>
<keyword evidence="2" id="KW-1185">Reference proteome</keyword>
<evidence type="ECO:0000313" key="2">
    <source>
        <dbReference type="Proteomes" id="UP000253083"/>
    </source>
</evidence>